<protein>
    <submittedName>
        <fullName evidence="2">Uncharacterized protein</fullName>
    </submittedName>
</protein>
<dbReference type="Proteomes" id="UP000807353">
    <property type="component" value="Unassembled WGS sequence"/>
</dbReference>
<dbReference type="AlphaFoldDB" id="A0A9P5XSY8"/>
<keyword evidence="3" id="KW-1185">Reference proteome</keyword>
<evidence type="ECO:0000313" key="2">
    <source>
        <dbReference type="EMBL" id="KAF9455201.1"/>
    </source>
</evidence>
<feature type="compositionally biased region" description="Basic and acidic residues" evidence="1">
    <location>
        <begin position="339"/>
        <end position="362"/>
    </location>
</feature>
<feature type="compositionally biased region" description="Acidic residues" evidence="1">
    <location>
        <begin position="41"/>
        <end position="62"/>
    </location>
</feature>
<feature type="compositionally biased region" description="Acidic residues" evidence="1">
    <location>
        <begin position="17"/>
        <end position="31"/>
    </location>
</feature>
<sequence length="381" mass="43748">MNEGANGEGGEEANGGADEDLDDAAGEDADAEEMRDRTNDEGLDTGSEIDDEENSDESDQNDDDMRLVAPKDVDELFQNVPGQEHQIKKEVIAKPLAKGKAKKVEESQAQEKVKSLQRVTMRIKWDQMTEEEQDTKQESAKREVHAFLRNPSTHRIPVNTRAMIREVAEFCIPACQSTRELALHVLENKYHNLLCVYHQKMDKTGKIHDRGRRGGFRVTGTPFSRLVNEKPKKNETASVRKERRPGYLHCGCPEDEALLELYWWKLAEATSPTTDETEGWLDHRKMDPRTRTLMFAFFTSWTHMDVEDIYAGYPVKSSFDVRMQRYDTKIAQLQEAKAGEVEEEARRVKEEEEKRAKRDRGVAAKKATHKGEKYNKMHHKI</sequence>
<evidence type="ECO:0000256" key="1">
    <source>
        <dbReference type="SAM" id="MobiDB-lite"/>
    </source>
</evidence>
<name>A0A9P5XSY8_9AGAR</name>
<organism evidence="2 3">
    <name type="scientific">Collybia nuda</name>
    <dbReference type="NCBI Taxonomy" id="64659"/>
    <lineage>
        <taxon>Eukaryota</taxon>
        <taxon>Fungi</taxon>
        <taxon>Dikarya</taxon>
        <taxon>Basidiomycota</taxon>
        <taxon>Agaricomycotina</taxon>
        <taxon>Agaricomycetes</taxon>
        <taxon>Agaricomycetidae</taxon>
        <taxon>Agaricales</taxon>
        <taxon>Tricholomatineae</taxon>
        <taxon>Clitocybaceae</taxon>
        <taxon>Collybia</taxon>
    </lineage>
</organism>
<comment type="caution">
    <text evidence="2">The sequence shown here is derived from an EMBL/GenBank/DDBJ whole genome shotgun (WGS) entry which is preliminary data.</text>
</comment>
<dbReference type="OrthoDB" id="3062477at2759"/>
<reference evidence="2" key="1">
    <citation type="submission" date="2020-11" db="EMBL/GenBank/DDBJ databases">
        <authorList>
            <consortium name="DOE Joint Genome Institute"/>
            <person name="Ahrendt S."/>
            <person name="Riley R."/>
            <person name="Andreopoulos W."/>
            <person name="Labutti K."/>
            <person name="Pangilinan J."/>
            <person name="Ruiz-Duenas F.J."/>
            <person name="Barrasa J.M."/>
            <person name="Sanchez-Garcia M."/>
            <person name="Camarero S."/>
            <person name="Miyauchi S."/>
            <person name="Serrano A."/>
            <person name="Linde D."/>
            <person name="Babiker R."/>
            <person name="Drula E."/>
            <person name="Ayuso-Fernandez I."/>
            <person name="Pacheco R."/>
            <person name="Padilla G."/>
            <person name="Ferreira P."/>
            <person name="Barriuso J."/>
            <person name="Kellner H."/>
            <person name="Castanera R."/>
            <person name="Alfaro M."/>
            <person name="Ramirez L."/>
            <person name="Pisabarro A.G."/>
            <person name="Kuo A."/>
            <person name="Tritt A."/>
            <person name="Lipzen A."/>
            <person name="He G."/>
            <person name="Yan M."/>
            <person name="Ng V."/>
            <person name="Cullen D."/>
            <person name="Martin F."/>
            <person name="Rosso M.-N."/>
            <person name="Henrissat B."/>
            <person name="Hibbett D."/>
            <person name="Martinez A.T."/>
            <person name="Grigoriev I.V."/>
        </authorList>
    </citation>
    <scope>NUCLEOTIDE SEQUENCE</scope>
    <source>
        <strain evidence="2">CBS 247.69</strain>
    </source>
</reference>
<feature type="region of interest" description="Disordered" evidence="1">
    <location>
        <begin position="339"/>
        <end position="381"/>
    </location>
</feature>
<feature type="region of interest" description="Disordered" evidence="1">
    <location>
        <begin position="1"/>
        <end position="70"/>
    </location>
</feature>
<dbReference type="EMBL" id="MU150920">
    <property type="protein sequence ID" value="KAF9455201.1"/>
    <property type="molecule type" value="Genomic_DNA"/>
</dbReference>
<accession>A0A9P5XSY8</accession>
<evidence type="ECO:0000313" key="3">
    <source>
        <dbReference type="Proteomes" id="UP000807353"/>
    </source>
</evidence>
<gene>
    <name evidence="2" type="ORF">BDZ94DRAFT_899146</name>
</gene>
<proteinExistence type="predicted"/>